<evidence type="ECO:0000259" key="6">
    <source>
        <dbReference type="PROSITE" id="PS51379"/>
    </source>
</evidence>
<dbReference type="Proteomes" id="UP000187651">
    <property type="component" value="Unassembled WGS sequence"/>
</dbReference>
<dbReference type="RefSeq" id="WP_074522235.1">
    <property type="nucleotide sequence ID" value="NZ_FNHZ01000010.1"/>
</dbReference>
<dbReference type="SUPFAM" id="SSF54862">
    <property type="entry name" value="4Fe-4S ferredoxins"/>
    <property type="match status" value="1"/>
</dbReference>
<evidence type="ECO:0000256" key="2">
    <source>
        <dbReference type="ARBA" id="ARBA00022723"/>
    </source>
</evidence>
<protein>
    <submittedName>
        <fullName evidence="7">Ech hydrogenase subunit F</fullName>
    </submittedName>
</protein>
<feature type="domain" description="4Fe-4S ferredoxin-type" evidence="6">
    <location>
        <begin position="36"/>
        <end position="65"/>
    </location>
</feature>
<evidence type="ECO:0000313" key="7">
    <source>
        <dbReference type="EMBL" id="SDN26473.1"/>
    </source>
</evidence>
<dbReference type="PROSITE" id="PS00198">
    <property type="entry name" value="4FE4S_FER_1"/>
    <property type="match status" value="2"/>
</dbReference>
<feature type="coiled-coil region" evidence="5">
    <location>
        <begin position="109"/>
        <end position="148"/>
    </location>
</feature>
<dbReference type="InterPro" id="IPR010226">
    <property type="entry name" value="NADH_quinone_OxRdtase_chainI"/>
</dbReference>
<evidence type="ECO:0000256" key="5">
    <source>
        <dbReference type="SAM" id="Coils"/>
    </source>
</evidence>
<accession>A0A1H0A0J7</accession>
<dbReference type="Gene3D" id="3.30.70.3270">
    <property type="match status" value="1"/>
</dbReference>
<dbReference type="EMBL" id="FNHZ01000010">
    <property type="protein sequence ID" value="SDN26473.1"/>
    <property type="molecule type" value="Genomic_DNA"/>
</dbReference>
<dbReference type="PANTHER" id="PTHR10849">
    <property type="entry name" value="NADH DEHYDROGENASE UBIQUINONE IRON-SULFUR PROTEIN 8, MITOCHONDRIAL"/>
    <property type="match status" value="1"/>
</dbReference>
<feature type="domain" description="4Fe-4S ferredoxin-type" evidence="6">
    <location>
        <begin position="67"/>
        <end position="96"/>
    </location>
</feature>
<sequence>MAILQFATQALKNLFLPPVTTSYPASEIQYPEGSRGHVEIDIDNCISCGMCVRSCPSNALAVDRANATWSIDRFDCVACGFCVDKCPKKCLKMVVGYQTPEFEKSVATYKKSEEQLKKEAEAKAAAAAKAAEIAKQKAEAAAKAKAEE</sequence>
<dbReference type="GO" id="GO:0016020">
    <property type="term" value="C:membrane"/>
    <property type="evidence" value="ECO:0007669"/>
    <property type="project" value="InterPro"/>
</dbReference>
<keyword evidence="1" id="KW-0004">4Fe-4S</keyword>
<evidence type="ECO:0000256" key="4">
    <source>
        <dbReference type="ARBA" id="ARBA00023014"/>
    </source>
</evidence>
<gene>
    <name evidence="7" type="ORF">SAMN05216544_2278</name>
</gene>
<evidence type="ECO:0000313" key="8">
    <source>
        <dbReference type="Proteomes" id="UP000187651"/>
    </source>
</evidence>
<reference evidence="8" key="1">
    <citation type="submission" date="2016-10" db="EMBL/GenBank/DDBJ databases">
        <authorList>
            <person name="Varghese N."/>
            <person name="Submissions S."/>
        </authorList>
    </citation>
    <scope>NUCLEOTIDE SEQUENCE [LARGE SCALE GENOMIC DNA]</scope>
    <source>
        <strain evidence="8">M83</strain>
    </source>
</reference>
<dbReference type="GO" id="GO:0051539">
    <property type="term" value="F:4 iron, 4 sulfur cluster binding"/>
    <property type="evidence" value="ECO:0007669"/>
    <property type="project" value="UniProtKB-KW"/>
</dbReference>
<dbReference type="PROSITE" id="PS51379">
    <property type="entry name" value="4FE4S_FER_2"/>
    <property type="match status" value="2"/>
</dbReference>
<name>A0A1H0A0J7_9FIRM</name>
<dbReference type="GO" id="GO:0016651">
    <property type="term" value="F:oxidoreductase activity, acting on NAD(P)H"/>
    <property type="evidence" value="ECO:0007669"/>
    <property type="project" value="InterPro"/>
</dbReference>
<keyword evidence="2" id="KW-0479">Metal-binding</keyword>
<dbReference type="OrthoDB" id="9803192at2"/>
<dbReference type="GO" id="GO:0046872">
    <property type="term" value="F:metal ion binding"/>
    <property type="evidence" value="ECO:0007669"/>
    <property type="project" value="UniProtKB-KW"/>
</dbReference>
<evidence type="ECO:0000256" key="3">
    <source>
        <dbReference type="ARBA" id="ARBA00023004"/>
    </source>
</evidence>
<keyword evidence="5" id="KW-0175">Coiled coil</keyword>
<keyword evidence="3" id="KW-0408">Iron</keyword>
<organism evidence="7 8">
    <name type="scientific">Lachnospira pectinoschiza</name>
    <dbReference type="NCBI Taxonomy" id="28052"/>
    <lineage>
        <taxon>Bacteria</taxon>
        <taxon>Bacillati</taxon>
        <taxon>Bacillota</taxon>
        <taxon>Clostridia</taxon>
        <taxon>Lachnospirales</taxon>
        <taxon>Lachnospiraceae</taxon>
        <taxon>Lachnospira</taxon>
    </lineage>
</organism>
<dbReference type="InterPro" id="IPR017896">
    <property type="entry name" value="4Fe4S_Fe-S-bd"/>
</dbReference>
<keyword evidence="8" id="KW-1185">Reference proteome</keyword>
<proteinExistence type="predicted"/>
<dbReference type="AlphaFoldDB" id="A0A1H0A0J7"/>
<keyword evidence="4" id="KW-0411">Iron-sulfur</keyword>
<dbReference type="InterPro" id="IPR017900">
    <property type="entry name" value="4Fe4S_Fe_S_CS"/>
</dbReference>
<dbReference type="Pfam" id="PF12838">
    <property type="entry name" value="Fer4_7"/>
    <property type="match status" value="1"/>
</dbReference>
<evidence type="ECO:0000256" key="1">
    <source>
        <dbReference type="ARBA" id="ARBA00022485"/>
    </source>
</evidence>